<dbReference type="KEGG" id="smo:SELMODRAFT_74892"/>
<feature type="transmembrane region" description="Helical" evidence="12">
    <location>
        <begin position="838"/>
        <end position="864"/>
    </location>
</feature>
<dbReference type="Pfam" id="PF00664">
    <property type="entry name" value="ABC_membrane"/>
    <property type="match status" value="2"/>
</dbReference>
<keyword evidence="9 12" id="KW-0472">Membrane</keyword>
<dbReference type="CDD" id="cd18577">
    <property type="entry name" value="ABC_6TM_Pgp_ABCB1_D1_like"/>
    <property type="match status" value="1"/>
</dbReference>
<feature type="domain" description="ABC transmembrane type-1" evidence="14">
    <location>
        <begin position="797"/>
        <end position="1084"/>
    </location>
</feature>
<keyword evidence="4 12" id="KW-0812">Transmembrane</keyword>
<accession>D8QQP9</accession>
<dbReference type="InterPro" id="IPR027417">
    <property type="entry name" value="P-loop_NTPase"/>
</dbReference>
<evidence type="ECO:0000256" key="3">
    <source>
        <dbReference type="ARBA" id="ARBA00022448"/>
    </source>
</evidence>
<dbReference type="InterPro" id="IPR003593">
    <property type="entry name" value="AAA+_ATPase"/>
</dbReference>
<dbReference type="GO" id="GO:0005524">
    <property type="term" value="F:ATP binding"/>
    <property type="evidence" value="ECO:0007669"/>
    <property type="project" value="UniProtKB-KW"/>
</dbReference>
<dbReference type="GO" id="GO:0055085">
    <property type="term" value="P:transmembrane transport"/>
    <property type="evidence" value="ECO:0000318"/>
    <property type="project" value="GO_Central"/>
</dbReference>
<evidence type="ECO:0000313" key="15">
    <source>
        <dbReference type="EMBL" id="EFJ37835.1"/>
    </source>
</evidence>
<feature type="transmembrane region" description="Helical" evidence="12">
    <location>
        <begin position="289"/>
        <end position="310"/>
    </location>
</feature>
<feature type="transmembrane region" description="Helical" evidence="12">
    <location>
        <begin position="130"/>
        <end position="150"/>
    </location>
</feature>
<feature type="domain" description="ABC transporter" evidence="13">
    <location>
        <begin position="466"/>
        <end position="702"/>
    </location>
</feature>
<proteinExistence type="inferred from homology"/>
<evidence type="ECO:0000256" key="10">
    <source>
        <dbReference type="ARBA" id="ARBA00023180"/>
    </source>
</evidence>
<feature type="compositionally biased region" description="Low complexity" evidence="11">
    <location>
        <begin position="717"/>
        <end position="728"/>
    </location>
</feature>
<evidence type="ECO:0000259" key="13">
    <source>
        <dbReference type="PROSITE" id="PS50893"/>
    </source>
</evidence>
<dbReference type="PANTHER" id="PTHR24222:SF63">
    <property type="entry name" value="ATP BINDING CASSETTE SUBFAMILY B"/>
    <property type="match status" value="1"/>
</dbReference>
<feature type="domain" description="ABC transporter" evidence="13">
    <location>
        <begin position="1119"/>
        <end position="1355"/>
    </location>
</feature>
<dbReference type="Gene3D" id="1.20.1560.10">
    <property type="entry name" value="ABC transporter type 1, transmembrane domain"/>
    <property type="match status" value="3"/>
</dbReference>
<feature type="transmembrane region" description="Helical" evidence="12">
    <location>
        <begin position="264"/>
        <end position="283"/>
    </location>
</feature>
<dbReference type="GO" id="GO:0140359">
    <property type="term" value="F:ABC-type transporter activity"/>
    <property type="evidence" value="ECO:0007669"/>
    <property type="project" value="InterPro"/>
</dbReference>
<dbReference type="InterPro" id="IPR017871">
    <property type="entry name" value="ABC_transporter-like_CS"/>
</dbReference>
<evidence type="ECO:0000256" key="2">
    <source>
        <dbReference type="ARBA" id="ARBA00007577"/>
    </source>
</evidence>
<feature type="transmembrane region" description="Helical" evidence="12">
    <location>
        <begin position="370"/>
        <end position="390"/>
    </location>
</feature>
<feature type="transmembrane region" description="Helical" evidence="12">
    <location>
        <begin position="1018"/>
        <end position="1039"/>
    </location>
</feature>
<dbReference type="OMA" id="QFMATFV"/>
<dbReference type="GO" id="GO:0005886">
    <property type="term" value="C:plasma membrane"/>
    <property type="evidence" value="ECO:0007669"/>
    <property type="project" value="UniProtKB-SubCell"/>
</dbReference>
<keyword evidence="16" id="KW-1185">Reference proteome</keyword>
<dbReference type="FunFam" id="3.40.50.300:FF:000066">
    <property type="entry name" value="ABC transporter B family member 1"/>
    <property type="match status" value="2"/>
</dbReference>
<evidence type="ECO:0000256" key="4">
    <source>
        <dbReference type="ARBA" id="ARBA00022692"/>
    </source>
</evidence>
<evidence type="ECO:0000256" key="12">
    <source>
        <dbReference type="SAM" id="Phobius"/>
    </source>
</evidence>
<feature type="transmembrane region" description="Helical" evidence="12">
    <location>
        <begin position="793"/>
        <end position="826"/>
    </location>
</feature>
<evidence type="ECO:0000256" key="11">
    <source>
        <dbReference type="SAM" id="MobiDB-lite"/>
    </source>
</evidence>
<comment type="similarity">
    <text evidence="2">Belongs to the ABC transporter superfamily. ABCB family. Multidrug resistance exporter (TC 3.A.1.201) subfamily.</text>
</comment>
<dbReference type="Pfam" id="PF00005">
    <property type="entry name" value="ABC_tran"/>
    <property type="match status" value="2"/>
</dbReference>
<keyword evidence="7 15" id="KW-0067">ATP-binding</keyword>
<dbReference type="GO" id="GO:0010329">
    <property type="term" value="F:auxin efflux transmembrane transporter activity"/>
    <property type="evidence" value="ECO:0007669"/>
    <property type="project" value="UniProtKB-ARBA"/>
</dbReference>
<evidence type="ECO:0000313" key="16">
    <source>
        <dbReference type="Proteomes" id="UP000001514"/>
    </source>
</evidence>
<sequence>MNVHDAEAPPLPAVDRAAPPDGNVGTGIEEILESATPATPIEVEDSQEVRVEVREAQGAEEKGLDAQASGISASIGPGKGSDAKVSEVSLSIRPVEEQASVSTVVSTAAASEEPDRSKADEFKSLPFYKLFMFADWLDVLLMSLGIFGAVGNGMARPLMALIFGQVANAFGENEHNVSNLVHEVSKVALRYVFLGLGTGAAALMETSFWMCAGERQAARIRALYLKSILRQDVSFFDKGISTGEVLGRMSDDTFLIQDAIGEKVGKFVQLLSTFFGGFILAFIRGWRLALVVSSVLPLLVIAGATMAMLISKTSSRGQMAYADAGNIVQQAVGGIRTVASFTGEDKAVGDYDTALGKAYRAGVYQGLSSGFGMGCTLLTLYLSYALALWYGSKLILHNGYTGGAVINVMLSVLMGGMALGQASPSLRAFAAGQAAAYKMFEVIHRVPAIDSYNMEGAILTDVQGNIEIETVNFTYPSRPGVQILKGFCLSIPSGMTAALIGQSGSGKSTVISLLERFYDPQSGVVSIDGHDIRKLQLKWLRQQIGLVSQEPVLFGVSVLENVAYGKDGATKEDVQAACELANAARFISNMPQGYDTHVGHHGTQLSGGQKQRIAIARAILKNPRILLLDEATSALDAESERIVQKSLERVMVDRTTVIVAHRLSTIRDANSIFVFQQGKIVESGTHSSLLANPDGHYSQLIKLQEMRHDDHRDEESGSSSSSSSGSGSPKVSRRRLSSLRESSLQIPVQREVQESGRSHSRWKYLFGLKHKPRDGVSTTSSMLRLAALNKPEAPVFILGSVAAVVNGIVFPMFGLLLSSILGVFYNPDRNELRKGANFWASMFVVLACACFIIIPCQMVSFAYVGQNLIRRIRYLTFKTVLRQEIGWFDARENSSGAISSRLSTDAAYVRGMVGDSLALTVQNLATIAAGLLIAFSATWELALVIFALVPLLSLQGIMQIKVMTGFSADAKVMYEEASHVAADAISSIRSVASFCAEEKMLKLYEEKCRRPLKNGIRLGLVSGAGFGCSNVVMFSSYGLSFWYGAQLVKDRKTTFQKVFKVFFAITMSAIGVSHAAGLAPDLGKVKTSVISIFSMLDRKSKIDPADLQGSTLDILHGDVQFQHVSFKYPSRPGVQIFRDFTLFVEAGTTAALVGESGCGKSTAISLIQRFYDPDCGKIFIDGVDIRSLQLRWLRQQMALVGQEPVLFSGTLGSNIGYGKDGVSDDEIKDAAISANAYKFIMDLPDGFDTEVGERGTQLSGGQKQRIAIARAIVKNPKILLLDEATSALDAESERLVQEALNLVMQNRTVVVVAHRLSTIVNADVISVMKNGVVAEQGRHKELLQIENGVYSLLVKLHVRS</sequence>
<feature type="region of interest" description="Disordered" evidence="11">
    <location>
        <begin position="54"/>
        <end position="81"/>
    </location>
</feature>
<reference evidence="15 16" key="1">
    <citation type="journal article" date="2011" name="Science">
        <title>The Selaginella genome identifies genetic changes associated with the evolution of vascular plants.</title>
        <authorList>
            <person name="Banks J.A."/>
            <person name="Nishiyama T."/>
            <person name="Hasebe M."/>
            <person name="Bowman J.L."/>
            <person name="Gribskov M."/>
            <person name="dePamphilis C."/>
            <person name="Albert V.A."/>
            <person name="Aono N."/>
            <person name="Aoyama T."/>
            <person name="Ambrose B.A."/>
            <person name="Ashton N.W."/>
            <person name="Axtell M.J."/>
            <person name="Barker E."/>
            <person name="Barker M.S."/>
            <person name="Bennetzen J.L."/>
            <person name="Bonawitz N.D."/>
            <person name="Chapple C."/>
            <person name="Cheng C."/>
            <person name="Correa L.G."/>
            <person name="Dacre M."/>
            <person name="DeBarry J."/>
            <person name="Dreyer I."/>
            <person name="Elias M."/>
            <person name="Engstrom E.M."/>
            <person name="Estelle M."/>
            <person name="Feng L."/>
            <person name="Finet C."/>
            <person name="Floyd S.K."/>
            <person name="Frommer W.B."/>
            <person name="Fujita T."/>
            <person name="Gramzow L."/>
            <person name="Gutensohn M."/>
            <person name="Harholt J."/>
            <person name="Hattori M."/>
            <person name="Heyl A."/>
            <person name="Hirai T."/>
            <person name="Hiwatashi Y."/>
            <person name="Ishikawa M."/>
            <person name="Iwata M."/>
            <person name="Karol K.G."/>
            <person name="Koehler B."/>
            <person name="Kolukisaoglu U."/>
            <person name="Kubo M."/>
            <person name="Kurata T."/>
            <person name="Lalonde S."/>
            <person name="Li K."/>
            <person name="Li Y."/>
            <person name="Litt A."/>
            <person name="Lyons E."/>
            <person name="Manning G."/>
            <person name="Maruyama T."/>
            <person name="Michael T.P."/>
            <person name="Mikami K."/>
            <person name="Miyazaki S."/>
            <person name="Morinaga S."/>
            <person name="Murata T."/>
            <person name="Mueller-Roeber B."/>
            <person name="Nelson D.R."/>
            <person name="Obara M."/>
            <person name="Oguri Y."/>
            <person name="Olmstead R.G."/>
            <person name="Onodera N."/>
            <person name="Petersen B.L."/>
            <person name="Pils B."/>
            <person name="Prigge M."/>
            <person name="Rensing S.A."/>
            <person name="Riano-Pachon D.M."/>
            <person name="Roberts A.W."/>
            <person name="Sato Y."/>
            <person name="Scheller H.V."/>
            <person name="Schulz B."/>
            <person name="Schulz C."/>
            <person name="Shakirov E.V."/>
            <person name="Shibagaki N."/>
            <person name="Shinohara N."/>
            <person name="Shippen D.E."/>
            <person name="Soerensen I."/>
            <person name="Sotooka R."/>
            <person name="Sugimoto N."/>
            <person name="Sugita M."/>
            <person name="Sumikawa N."/>
            <person name="Tanurdzic M."/>
            <person name="Theissen G."/>
            <person name="Ulvskov P."/>
            <person name="Wakazuki S."/>
            <person name="Weng J.K."/>
            <person name="Willats W.W."/>
            <person name="Wipf D."/>
            <person name="Wolf P.G."/>
            <person name="Yang L."/>
            <person name="Zimmer A.D."/>
            <person name="Zhu Q."/>
            <person name="Mitros T."/>
            <person name="Hellsten U."/>
            <person name="Loque D."/>
            <person name="Otillar R."/>
            <person name="Salamov A."/>
            <person name="Schmutz J."/>
            <person name="Shapiro H."/>
            <person name="Lindquist E."/>
            <person name="Lucas S."/>
            <person name="Rokhsar D."/>
            <person name="Grigoriev I.V."/>
        </authorList>
    </citation>
    <scope>NUCLEOTIDE SEQUENCE [LARGE SCALE GENOMIC DNA]</scope>
</reference>
<dbReference type="PANTHER" id="PTHR24222">
    <property type="entry name" value="ABC TRANSPORTER B FAMILY"/>
    <property type="match status" value="1"/>
</dbReference>
<evidence type="ECO:0000256" key="5">
    <source>
        <dbReference type="ARBA" id="ARBA00022737"/>
    </source>
</evidence>
<organism evidence="16">
    <name type="scientific">Selaginella moellendorffii</name>
    <name type="common">Spikemoss</name>
    <dbReference type="NCBI Taxonomy" id="88036"/>
    <lineage>
        <taxon>Eukaryota</taxon>
        <taxon>Viridiplantae</taxon>
        <taxon>Streptophyta</taxon>
        <taxon>Embryophyta</taxon>
        <taxon>Tracheophyta</taxon>
        <taxon>Lycopodiopsida</taxon>
        <taxon>Selaginellales</taxon>
        <taxon>Selaginellaceae</taxon>
        <taxon>Selaginella</taxon>
    </lineage>
</organism>
<dbReference type="GO" id="GO:0010328">
    <property type="term" value="F:auxin influx transmembrane transporter activity"/>
    <property type="evidence" value="ECO:0007669"/>
    <property type="project" value="UniProtKB-ARBA"/>
</dbReference>
<dbReference type="InterPro" id="IPR003439">
    <property type="entry name" value="ABC_transporter-like_ATP-bd"/>
</dbReference>
<dbReference type="SUPFAM" id="SSF52540">
    <property type="entry name" value="P-loop containing nucleoside triphosphate hydrolases"/>
    <property type="match status" value="2"/>
</dbReference>
<feature type="compositionally biased region" description="Basic and acidic residues" evidence="11">
    <location>
        <begin position="54"/>
        <end position="64"/>
    </location>
</feature>
<feature type="region of interest" description="Disordered" evidence="11">
    <location>
        <begin position="707"/>
        <end position="742"/>
    </location>
</feature>
<protein>
    <submittedName>
        <fullName evidence="15">ATP-binding cassette transporter</fullName>
    </submittedName>
</protein>
<dbReference type="InterPro" id="IPR011527">
    <property type="entry name" value="ABC1_TM_dom"/>
</dbReference>
<dbReference type="GO" id="GO:0016887">
    <property type="term" value="F:ATP hydrolysis activity"/>
    <property type="evidence" value="ECO:0007669"/>
    <property type="project" value="InterPro"/>
</dbReference>
<dbReference type="InParanoid" id="D8QQP9"/>
<keyword evidence="6" id="KW-0547">Nucleotide-binding</keyword>
<gene>
    <name evidence="15" type="primary">PGP4D-1</name>
    <name evidence="15" type="ORF">SELMODRAFT_74892</name>
</gene>
<feature type="domain" description="ABC transmembrane type-1" evidence="14">
    <location>
        <begin position="144"/>
        <end position="431"/>
    </location>
</feature>
<dbReference type="Gramene" id="EFJ37835">
    <property type="protein sequence ID" value="EFJ37835"/>
    <property type="gene ID" value="SELMODRAFT_74892"/>
</dbReference>
<dbReference type="HOGENOM" id="CLU_000604_17_2_1"/>
<dbReference type="SUPFAM" id="SSF90123">
    <property type="entry name" value="ABC transporter transmembrane region"/>
    <property type="match status" value="2"/>
</dbReference>
<evidence type="ECO:0000256" key="1">
    <source>
        <dbReference type="ARBA" id="ARBA00004651"/>
    </source>
</evidence>
<keyword evidence="8 12" id="KW-1133">Transmembrane helix</keyword>
<dbReference type="GO" id="GO:0042626">
    <property type="term" value="F:ATPase-coupled transmembrane transporter activity"/>
    <property type="evidence" value="ECO:0000318"/>
    <property type="project" value="GO_Central"/>
</dbReference>
<dbReference type="Proteomes" id="UP000001514">
    <property type="component" value="Unassembled WGS sequence"/>
</dbReference>
<dbReference type="InterPro" id="IPR036640">
    <property type="entry name" value="ABC1_TM_sf"/>
</dbReference>
<keyword evidence="10" id="KW-0325">Glycoprotein</keyword>
<dbReference type="GO" id="GO:0016020">
    <property type="term" value="C:membrane"/>
    <property type="evidence" value="ECO:0000318"/>
    <property type="project" value="GO_Central"/>
</dbReference>
<keyword evidence="5" id="KW-0677">Repeat</keyword>
<keyword evidence="3" id="KW-0813">Transport</keyword>
<dbReference type="eggNOG" id="KOG0055">
    <property type="taxonomic scope" value="Eukaryota"/>
</dbReference>
<dbReference type="FunFam" id="1.20.1560.10:FF:000009">
    <property type="entry name" value="ABC transporter B family member 1"/>
    <property type="match status" value="1"/>
</dbReference>
<dbReference type="CDD" id="cd03249">
    <property type="entry name" value="ABC_MTABC3_MDL1_MDL2"/>
    <property type="match status" value="2"/>
</dbReference>
<feature type="transmembrane region" description="Helical" evidence="12">
    <location>
        <begin position="1059"/>
        <end position="1079"/>
    </location>
</feature>
<evidence type="ECO:0000256" key="6">
    <source>
        <dbReference type="ARBA" id="ARBA00022741"/>
    </source>
</evidence>
<name>D8QQP9_SELML</name>
<dbReference type="PROSITE" id="PS00211">
    <property type="entry name" value="ABC_TRANSPORTER_1"/>
    <property type="match status" value="2"/>
</dbReference>
<evidence type="ECO:0000256" key="7">
    <source>
        <dbReference type="ARBA" id="ARBA00022840"/>
    </source>
</evidence>
<dbReference type="GeneID" id="9641444"/>
<feature type="transmembrane region" description="Helical" evidence="12">
    <location>
        <begin position="402"/>
        <end position="420"/>
    </location>
</feature>
<evidence type="ECO:0000256" key="8">
    <source>
        <dbReference type="ARBA" id="ARBA00022989"/>
    </source>
</evidence>
<dbReference type="Gene3D" id="3.40.50.300">
    <property type="entry name" value="P-loop containing nucleotide triphosphate hydrolases"/>
    <property type="match status" value="2"/>
</dbReference>
<dbReference type="EMBL" id="GL377565">
    <property type="protein sequence ID" value="EFJ37835.1"/>
    <property type="molecule type" value="Genomic_DNA"/>
</dbReference>
<evidence type="ECO:0000256" key="9">
    <source>
        <dbReference type="ARBA" id="ARBA00023136"/>
    </source>
</evidence>
<dbReference type="InterPro" id="IPR039421">
    <property type="entry name" value="Type_1_exporter"/>
</dbReference>
<comment type="subcellular location">
    <subcellularLocation>
        <location evidence="1">Cell membrane</location>
        <topology evidence="1">Multi-pass membrane protein</topology>
    </subcellularLocation>
</comment>
<dbReference type="SMART" id="SM00382">
    <property type="entry name" value="AAA"/>
    <property type="match status" value="2"/>
</dbReference>
<dbReference type="OrthoDB" id="6500128at2759"/>
<dbReference type="PROSITE" id="PS50893">
    <property type="entry name" value="ABC_TRANSPORTER_2"/>
    <property type="match status" value="2"/>
</dbReference>
<dbReference type="PROSITE" id="PS50929">
    <property type="entry name" value="ABC_TM1F"/>
    <property type="match status" value="2"/>
</dbReference>
<dbReference type="FunFam" id="1.20.1560.10:FF:000102">
    <property type="entry name" value="ABC multidrug transporter Mdr1"/>
    <property type="match status" value="1"/>
</dbReference>
<dbReference type="CDD" id="cd18578">
    <property type="entry name" value="ABC_6TM_Pgp_ABCB1_D2_like"/>
    <property type="match status" value="1"/>
</dbReference>
<feature type="region of interest" description="Disordered" evidence="11">
    <location>
        <begin position="1"/>
        <end position="27"/>
    </location>
</feature>
<evidence type="ECO:0000259" key="14">
    <source>
        <dbReference type="PROSITE" id="PS50929"/>
    </source>
</evidence>